<evidence type="ECO:0000313" key="7">
    <source>
        <dbReference type="Proteomes" id="UP000295709"/>
    </source>
</evidence>
<evidence type="ECO:0000259" key="3">
    <source>
        <dbReference type="Pfam" id="PF18962"/>
    </source>
</evidence>
<dbReference type="OrthoDB" id="3976083at2"/>
<gene>
    <name evidence="5" type="ORF">BCF50_3432</name>
    <name evidence="4" type="ORF">EGI05_07845</name>
</gene>
<protein>
    <submittedName>
        <fullName evidence="5">Secreted protein (Por secretion system target)</fullName>
    </submittedName>
    <submittedName>
        <fullName evidence="4">T9SS C-terminal target domain-containing protein</fullName>
    </submittedName>
</protein>
<evidence type="ECO:0000313" key="5">
    <source>
        <dbReference type="EMBL" id="TDX90242.1"/>
    </source>
</evidence>
<dbReference type="EMBL" id="SOQW01000005">
    <property type="protein sequence ID" value="TDX90242.1"/>
    <property type="molecule type" value="Genomic_DNA"/>
</dbReference>
<feature type="signal peptide" evidence="2">
    <location>
        <begin position="1"/>
        <end position="18"/>
    </location>
</feature>
<dbReference type="InterPro" id="IPR026444">
    <property type="entry name" value="Secre_tail"/>
</dbReference>
<dbReference type="GO" id="GO:0008237">
    <property type="term" value="F:metallopeptidase activity"/>
    <property type="evidence" value="ECO:0007669"/>
    <property type="project" value="InterPro"/>
</dbReference>
<sequence length="516" mass="56759">MKAYFTVLLIFCTSLFFAQHKVFQNTVNENSLSTDQKISKELSASYSLTNYYVQPAFNLQSDLQIALPSNKQIIAKYNRTYTYSNGAESYVYDIENAPNAELVLSKYGNIVTGMYASGTEKVMFHQTSGDVFALSVVSNEKMISQDSKNDYILDTSILNTSAGNSNKVNADICSASTPVCSTTRIDVLVVYTTAARTVWGGVSQSNGFIATAITNFNTSLVNSGVSNTTINLVYSGEISYVESGNISTDLTRFRTNGDSFLDDVHTLRTTYGADVCSLVTSTPTNTCGLGYVNTNPTNYTNTAGFSVCIYNCAVSNYSLAHEMGHNMGLKHDWYVDTTSTPCSHHHGYTNQTAITLGTSSTPSQRWRTIMAYNDECSDSGFNCTRINRWANPNVNYNTEPTGRAIGNTNPSDEAFGFLRFACVVSNFMPEANLATAEISTKSKEFTLYPNPAKEIIHVLIDDNRKYSFKVINSLGQVVLKTSDKSIHLKGLASGEYFLSVYDEKNTLIGNKKFIVQ</sequence>
<keyword evidence="1 2" id="KW-0732">Signal</keyword>
<evidence type="ECO:0000256" key="1">
    <source>
        <dbReference type="ARBA" id="ARBA00022729"/>
    </source>
</evidence>
<dbReference type="Proteomes" id="UP000269375">
    <property type="component" value="Unassembled WGS sequence"/>
</dbReference>
<dbReference type="EMBL" id="RJTX01000001">
    <property type="protein sequence ID" value="ROI00774.1"/>
    <property type="molecule type" value="Genomic_DNA"/>
</dbReference>
<keyword evidence="7" id="KW-1185">Reference proteome</keyword>
<dbReference type="SUPFAM" id="SSF55486">
    <property type="entry name" value="Metalloproteases ('zincins'), catalytic domain"/>
    <property type="match status" value="1"/>
</dbReference>
<dbReference type="RefSeq" id="WP_123262464.1">
    <property type="nucleotide sequence ID" value="NZ_RJTX01000001.1"/>
</dbReference>
<evidence type="ECO:0000256" key="2">
    <source>
        <dbReference type="SAM" id="SignalP"/>
    </source>
</evidence>
<dbReference type="Proteomes" id="UP000295709">
    <property type="component" value="Unassembled WGS sequence"/>
</dbReference>
<dbReference type="InterPro" id="IPR024079">
    <property type="entry name" value="MetalloPept_cat_dom_sf"/>
</dbReference>
<accession>A0A3N0W6U0</accession>
<dbReference type="AlphaFoldDB" id="A0A3N0W6U0"/>
<reference evidence="4 6" key="1">
    <citation type="submission" date="2018-11" db="EMBL/GenBank/DDBJ databases">
        <title>Proposal to divide the Flavobacteriaceae and reorganize its genera based on Amino Acid Identity values calculated from whole genome sequences.</title>
        <authorList>
            <person name="Nicholson A.C."/>
            <person name="Gulvik C.A."/>
            <person name="Whitney A.M."/>
            <person name="Humrighouse B.W."/>
            <person name="Bell M."/>
            <person name="Holmes B."/>
            <person name="Steigerwalt A."/>
            <person name="Villarma A."/>
            <person name="Sheth M."/>
            <person name="Batra D."/>
            <person name="Pryor J."/>
            <person name="Bernardet J.-F."/>
            <person name="Hugo C."/>
            <person name="Kampfer P."/>
            <person name="Newman J."/>
            <person name="Mcquiston J.R."/>
        </authorList>
    </citation>
    <scope>NUCLEOTIDE SEQUENCE [LARGE SCALE GENOMIC DNA]</scope>
    <source>
        <strain evidence="4 6">DSM 15235</strain>
    </source>
</reference>
<dbReference type="NCBIfam" id="TIGR04183">
    <property type="entry name" value="Por_Secre_tail"/>
    <property type="match status" value="1"/>
</dbReference>
<dbReference type="Pfam" id="PF18962">
    <property type="entry name" value="Por_Secre_tail"/>
    <property type="match status" value="1"/>
</dbReference>
<reference evidence="5 7" key="2">
    <citation type="submission" date="2019-03" db="EMBL/GenBank/DDBJ databases">
        <title>Genomic Encyclopedia of Archaeal and Bacterial Type Strains, Phase II (KMG-II): from individual species to whole genera.</title>
        <authorList>
            <person name="Goeker M."/>
        </authorList>
    </citation>
    <scope>NUCLEOTIDE SEQUENCE [LARGE SCALE GENOMIC DNA]</scope>
    <source>
        <strain evidence="5 7">DSM 15235</strain>
    </source>
</reference>
<dbReference type="Pfam" id="PF13688">
    <property type="entry name" value="Reprolysin_5"/>
    <property type="match status" value="1"/>
</dbReference>
<feature type="domain" description="Secretion system C-terminal sorting" evidence="3">
    <location>
        <begin position="447"/>
        <end position="515"/>
    </location>
</feature>
<comment type="caution">
    <text evidence="4">The sequence shown here is derived from an EMBL/GenBank/DDBJ whole genome shotgun (WGS) entry which is preliminary data.</text>
</comment>
<organism evidence="4 6">
    <name type="scientific">Chryseobacterium daecheongense</name>
    <dbReference type="NCBI Taxonomy" id="192389"/>
    <lineage>
        <taxon>Bacteria</taxon>
        <taxon>Pseudomonadati</taxon>
        <taxon>Bacteroidota</taxon>
        <taxon>Flavobacteriia</taxon>
        <taxon>Flavobacteriales</taxon>
        <taxon>Weeksellaceae</taxon>
        <taxon>Chryseobacterium group</taxon>
        <taxon>Chryseobacterium</taxon>
    </lineage>
</organism>
<evidence type="ECO:0000313" key="4">
    <source>
        <dbReference type="EMBL" id="ROI00774.1"/>
    </source>
</evidence>
<feature type="chain" id="PRO_5018208666" evidence="2">
    <location>
        <begin position="19"/>
        <end position="516"/>
    </location>
</feature>
<evidence type="ECO:0000313" key="6">
    <source>
        <dbReference type="Proteomes" id="UP000269375"/>
    </source>
</evidence>
<name>A0A3N0W6U0_9FLAO</name>
<dbReference type="Gene3D" id="3.40.390.10">
    <property type="entry name" value="Collagenase (Catalytic Domain)"/>
    <property type="match status" value="1"/>
</dbReference>
<proteinExistence type="predicted"/>